<feature type="region of interest" description="Disordered" evidence="1">
    <location>
        <begin position="25"/>
        <end position="62"/>
    </location>
</feature>
<feature type="signal peptide" evidence="2">
    <location>
        <begin position="1"/>
        <end position="27"/>
    </location>
</feature>
<proteinExistence type="predicted"/>
<protein>
    <recommendedName>
        <fullName evidence="5">Ig-like domain-containing protein</fullName>
    </recommendedName>
</protein>
<evidence type="ECO:0000313" key="4">
    <source>
        <dbReference type="Proteomes" id="UP000182725"/>
    </source>
</evidence>
<evidence type="ECO:0008006" key="5">
    <source>
        <dbReference type="Google" id="ProtNLM"/>
    </source>
</evidence>
<accession>A0A1H5LMW2</accession>
<evidence type="ECO:0000256" key="2">
    <source>
        <dbReference type="SAM" id="SignalP"/>
    </source>
</evidence>
<keyword evidence="2" id="KW-0732">Signal</keyword>
<feature type="chain" id="PRO_5038828530" description="Ig-like domain-containing protein" evidence="2">
    <location>
        <begin position="28"/>
        <end position="142"/>
    </location>
</feature>
<sequence length="142" mass="14382">MKRKIFMPLVILVIAGLLSGCSGSTNSGTSLGSPTESDTAQADPGQGIAKTTTLDSCDTTPGHVTAKGKVTLPEGVQGEVTVSISWINSTNSSVLASGTGTLKNASSNHPTDWEVSTDLTASSVETDTKVSCVLGSVVRAAK</sequence>
<feature type="compositionally biased region" description="Low complexity" evidence="1">
    <location>
        <begin position="25"/>
        <end position="35"/>
    </location>
</feature>
<reference evidence="3 4" key="1">
    <citation type="submission" date="2016-10" db="EMBL/GenBank/DDBJ databases">
        <authorList>
            <person name="de Groot N.N."/>
        </authorList>
    </citation>
    <scope>NUCLEOTIDE SEQUENCE [LARGE SCALE GENOMIC DNA]</scope>
    <source>
        <strain evidence="3 4">DSM 22274</strain>
    </source>
</reference>
<gene>
    <name evidence="3" type="ORF">SAMN04489740_2524</name>
</gene>
<evidence type="ECO:0000256" key="1">
    <source>
        <dbReference type="SAM" id="MobiDB-lite"/>
    </source>
</evidence>
<evidence type="ECO:0000313" key="3">
    <source>
        <dbReference type="EMBL" id="SEE78339.1"/>
    </source>
</evidence>
<feature type="compositionally biased region" description="Polar residues" evidence="1">
    <location>
        <begin position="49"/>
        <end position="59"/>
    </location>
</feature>
<dbReference type="EMBL" id="FNTV01000001">
    <property type="protein sequence ID" value="SEE78339.1"/>
    <property type="molecule type" value="Genomic_DNA"/>
</dbReference>
<organism evidence="3 4">
    <name type="scientific">Arthrobacter alpinus</name>
    <dbReference type="NCBI Taxonomy" id="656366"/>
    <lineage>
        <taxon>Bacteria</taxon>
        <taxon>Bacillati</taxon>
        <taxon>Actinomycetota</taxon>
        <taxon>Actinomycetes</taxon>
        <taxon>Micrococcales</taxon>
        <taxon>Micrococcaceae</taxon>
        <taxon>Arthrobacter</taxon>
    </lineage>
</organism>
<dbReference type="AlphaFoldDB" id="A0A1H5LMW2"/>
<name>A0A1H5LMW2_9MICC</name>
<dbReference type="Proteomes" id="UP000182725">
    <property type="component" value="Unassembled WGS sequence"/>
</dbReference>
<dbReference type="PROSITE" id="PS51257">
    <property type="entry name" value="PROKAR_LIPOPROTEIN"/>
    <property type="match status" value="1"/>
</dbReference>